<dbReference type="CDD" id="cd14845">
    <property type="entry name" value="L-Ala-D-Glu_peptidase_like"/>
    <property type="match status" value="1"/>
</dbReference>
<dbReference type="EMBL" id="LAZR01003175">
    <property type="protein sequence ID" value="KKN21155.1"/>
    <property type="molecule type" value="Genomic_DNA"/>
</dbReference>
<proteinExistence type="predicted"/>
<feature type="domain" description="Peptidase M15C" evidence="1">
    <location>
        <begin position="69"/>
        <end position="122"/>
    </location>
</feature>
<evidence type="ECO:0000259" key="1">
    <source>
        <dbReference type="Pfam" id="PF13539"/>
    </source>
</evidence>
<dbReference type="Pfam" id="PF13539">
    <property type="entry name" value="Peptidase_M15_4"/>
    <property type="match status" value="1"/>
</dbReference>
<organism evidence="2">
    <name type="scientific">marine sediment metagenome</name>
    <dbReference type="NCBI Taxonomy" id="412755"/>
    <lineage>
        <taxon>unclassified sequences</taxon>
        <taxon>metagenomes</taxon>
        <taxon>ecological metagenomes</taxon>
    </lineage>
</organism>
<protein>
    <recommendedName>
        <fullName evidence="1">Peptidase M15C domain-containing protein</fullName>
    </recommendedName>
</protein>
<accession>A0A0F9NNV6</accession>
<dbReference type="InterPro" id="IPR009045">
    <property type="entry name" value="Zn_M74/Hedgehog-like"/>
</dbReference>
<dbReference type="InterPro" id="IPR039561">
    <property type="entry name" value="Peptidase_M15C"/>
</dbReference>
<reference evidence="2" key="1">
    <citation type="journal article" date="2015" name="Nature">
        <title>Complex archaea that bridge the gap between prokaryotes and eukaryotes.</title>
        <authorList>
            <person name="Spang A."/>
            <person name="Saw J.H."/>
            <person name="Jorgensen S.L."/>
            <person name="Zaremba-Niedzwiedzka K."/>
            <person name="Martijn J."/>
            <person name="Lind A.E."/>
            <person name="van Eijk R."/>
            <person name="Schleper C."/>
            <person name="Guy L."/>
            <person name="Ettema T.J."/>
        </authorList>
    </citation>
    <scope>NUCLEOTIDE SEQUENCE</scope>
</reference>
<sequence>MSRRLSDLSTRFRPLVIEFLARCTEAQIPLMVLDTLRTEEEQKENIKKGVSWTMNSKHLPQPPEMRAEAIDVAPFAMFQLHGPDKLQWDSNDPVWERIGKIGESLGLVWGGRWTKKDMAHFQGPWTKA</sequence>
<dbReference type="AlphaFoldDB" id="A0A0F9NNV6"/>
<gene>
    <name evidence="2" type="ORF">LCGC14_0928350</name>
</gene>
<comment type="caution">
    <text evidence="2">The sequence shown here is derived from an EMBL/GenBank/DDBJ whole genome shotgun (WGS) entry which is preliminary data.</text>
</comment>
<dbReference type="GO" id="GO:0008233">
    <property type="term" value="F:peptidase activity"/>
    <property type="evidence" value="ECO:0007669"/>
    <property type="project" value="InterPro"/>
</dbReference>
<name>A0A0F9NNV6_9ZZZZ</name>
<dbReference type="Gene3D" id="3.30.1380.10">
    <property type="match status" value="1"/>
</dbReference>
<dbReference type="SUPFAM" id="SSF55166">
    <property type="entry name" value="Hedgehog/DD-peptidase"/>
    <property type="match status" value="1"/>
</dbReference>
<evidence type="ECO:0000313" key="2">
    <source>
        <dbReference type="EMBL" id="KKN21155.1"/>
    </source>
</evidence>